<evidence type="ECO:0000313" key="4">
    <source>
        <dbReference type="EMBL" id="TGD58432.1"/>
    </source>
</evidence>
<dbReference type="Pfam" id="PF18962">
    <property type="entry name" value="Por_Secre_tail"/>
    <property type="match status" value="1"/>
</dbReference>
<keyword evidence="1 2" id="KW-0732">Signal</keyword>
<keyword evidence="5" id="KW-1185">Reference proteome</keyword>
<dbReference type="RefSeq" id="WP_135525692.1">
    <property type="nucleotide sequence ID" value="NZ_SRLH01000003.1"/>
</dbReference>
<accession>A0A4Z0L9Z0</accession>
<dbReference type="EMBL" id="SRLH01000003">
    <property type="protein sequence ID" value="TGD58432.1"/>
    <property type="molecule type" value="Genomic_DNA"/>
</dbReference>
<protein>
    <submittedName>
        <fullName evidence="4">T9SS type A sorting domain-containing protein</fullName>
    </submittedName>
</protein>
<evidence type="ECO:0000256" key="2">
    <source>
        <dbReference type="SAM" id="SignalP"/>
    </source>
</evidence>
<evidence type="ECO:0000256" key="1">
    <source>
        <dbReference type="ARBA" id="ARBA00022729"/>
    </source>
</evidence>
<dbReference type="Proteomes" id="UP000297407">
    <property type="component" value="Unassembled WGS sequence"/>
</dbReference>
<dbReference type="InterPro" id="IPR026444">
    <property type="entry name" value="Secre_tail"/>
</dbReference>
<feature type="chain" id="PRO_5021212406" evidence="2">
    <location>
        <begin position="21"/>
        <end position="324"/>
    </location>
</feature>
<name>A0A4Z0L9Z0_9FLAO</name>
<evidence type="ECO:0000313" key="5">
    <source>
        <dbReference type="Proteomes" id="UP000297407"/>
    </source>
</evidence>
<proteinExistence type="predicted"/>
<dbReference type="NCBIfam" id="TIGR04183">
    <property type="entry name" value="Por_Secre_tail"/>
    <property type="match status" value="1"/>
</dbReference>
<organism evidence="4 5">
    <name type="scientific">Flavobacterium humi</name>
    <dbReference type="NCBI Taxonomy" id="2562683"/>
    <lineage>
        <taxon>Bacteria</taxon>
        <taxon>Pseudomonadati</taxon>
        <taxon>Bacteroidota</taxon>
        <taxon>Flavobacteriia</taxon>
        <taxon>Flavobacteriales</taxon>
        <taxon>Flavobacteriaceae</taxon>
        <taxon>Flavobacterium</taxon>
    </lineage>
</organism>
<reference evidence="4 5" key="1">
    <citation type="submission" date="2019-04" db="EMBL/GenBank/DDBJ databases">
        <title>Flavobacterium sp. strain DS2-A Genome sequencing and assembly.</title>
        <authorList>
            <person name="Kim I."/>
        </authorList>
    </citation>
    <scope>NUCLEOTIDE SEQUENCE [LARGE SCALE GENOMIC DNA]</scope>
    <source>
        <strain evidence="4 5">DS2-A</strain>
    </source>
</reference>
<gene>
    <name evidence="4" type="ORF">E4635_05840</name>
</gene>
<evidence type="ECO:0000259" key="3">
    <source>
        <dbReference type="Pfam" id="PF18962"/>
    </source>
</evidence>
<comment type="caution">
    <text evidence="4">The sequence shown here is derived from an EMBL/GenBank/DDBJ whole genome shotgun (WGS) entry which is preliminary data.</text>
</comment>
<feature type="domain" description="Secretion system C-terminal sorting" evidence="3">
    <location>
        <begin position="255"/>
        <end position="323"/>
    </location>
</feature>
<dbReference type="AlphaFoldDB" id="A0A4Z0L9Z0"/>
<dbReference type="OrthoDB" id="1056765at2"/>
<sequence>MKKIYFIGALLATSLSFGQATLPYYEPFNYTAASNLGAQGGWVNVNTGDEVLVEAGNLSYTGLQASLGNSVKFDGGGIDPQQAFTAQTSGIVYSSFIIKVVSVTGVTDPNGGYSYGLADTSTNFASTVWIKPLGAGFQFGINKATATGDTQYLPTEYALNTNYLVVIAYDLGATKASSIWINPTNLGAVSAPASTLTTTTGTTDRTQIQRVFLRQDSATETASVVIDEIRVGTTWAQVTPVPLGVAENNISGLKVYPNPAKSSLFVTSDNFEAKQVEIYNVLGKMVLSTTVTNAPVNVSTLSSGVYMVKVTEEGKTATRKIVIE</sequence>
<feature type="signal peptide" evidence="2">
    <location>
        <begin position="1"/>
        <end position="20"/>
    </location>
</feature>